<sequence length="145" mass="16260">MIFKSKPKLPRIEPKNSQSTLAKALAISNFTIRFEAHTFLSKLCNISKAIKTWLERSLPPINLDCSFDIILGKRTVILEAKIRVLILLKKGERQIGRKSPNPVGFFFLGIRTILTQPTHLGIGKPKKNSCTTITTSLLIISQHPL</sequence>
<evidence type="ECO:0000313" key="2">
    <source>
        <dbReference type="Proteomes" id="UP001152484"/>
    </source>
</evidence>
<name>A0A9P0ZB50_CUSEU</name>
<organism evidence="1 2">
    <name type="scientific">Cuscuta europaea</name>
    <name type="common">European dodder</name>
    <dbReference type="NCBI Taxonomy" id="41803"/>
    <lineage>
        <taxon>Eukaryota</taxon>
        <taxon>Viridiplantae</taxon>
        <taxon>Streptophyta</taxon>
        <taxon>Embryophyta</taxon>
        <taxon>Tracheophyta</taxon>
        <taxon>Spermatophyta</taxon>
        <taxon>Magnoliopsida</taxon>
        <taxon>eudicotyledons</taxon>
        <taxon>Gunneridae</taxon>
        <taxon>Pentapetalae</taxon>
        <taxon>asterids</taxon>
        <taxon>lamiids</taxon>
        <taxon>Solanales</taxon>
        <taxon>Convolvulaceae</taxon>
        <taxon>Cuscuteae</taxon>
        <taxon>Cuscuta</taxon>
        <taxon>Cuscuta subgen. Cuscuta</taxon>
    </lineage>
</organism>
<protein>
    <submittedName>
        <fullName evidence="1">Uncharacterized protein</fullName>
    </submittedName>
</protein>
<comment type="caution">
    <text evidence="1">The sequence shown here is derived from an EMBL/GenBank/DDBJ whole genome shotgun (WGS) entry which is preliminary data.</text>
</comment>
<dbReference type="EMBL" id="CAMAPE010000031">
    <property type="protein sequence ID" value="CAH9093668.1"/>
    <property type="molecule type" value="Genomic_DNA"/>
</dbReference>
<gene>
    <name evidence="1" type="ORF">CEURO_LOCUS12392</name>
</gene>
<reference evidence="1" key="1">
    <citation type="submission" date="2022-07" db="EMBL/GenBank/DDBJ databases">
        <authorList>
            <person name="Macas J."/>
            <person name="Novak P."/>
            <person name="Neumann P."/>
        </authorList>
    </citation>
    <scope>NUCLEOTIDE SEQUENCE</scope>
</reference>
<accession>A0A9P0ZB50</accession>
<dbReference type="AlphaFoldDB" id="A0A9P0ZB50"/>
<evidence type="ECO:0000313" key="1">
    <source>
        <dbReference type="EMBL" id="CAH9093668.1"/>
    </source>
</evidence>
<proteinExistence type="predicted"/>
<dbReference type="Proteomes" id="UP001152484">
    <property type="component" value="Unassembled WGS sequence"/>
</dbReference>
<keyword evidence="2" id="KW-1185">Reference proteome</keyword>